<keyword evidence="3" id="KW-0229">DNA integration</keyword>
<dbReference type="Gene3D" id="1.10.443.10">
    <property type="entry name" value="Intergrase catalytic core"/>
    <property type="match status" value="1"/>
</dbReference>
<dbReference type="Pfam" id="PF02899">
    <property type="entry name" value="Phage_int_SAM_1"/>
    <property type="match status" value="1"/>
</dbReference>
<organism evidence="11 14">
    <name type="scientific">Blautia producta</name>
    <dbReference type="NCBI Taxonomy" id="33035"/>
    <lineage>
        <taxon>Bacteria</taxon>
        <taxon>Bacillati</taxon>
        <taxon>Bacillota</taxon>
        <taxon>Clostridia</taxon>
        <taxon>Lachnospirales</taxon>
        <taxon>Lachnospiraceae</taxon>
        <taxon>Blautia</taxon>
    </lineage>
</organism>
<evidence type="ECO:0000259" key="8">
    <source>
        <dbReference type="PROSITE" id="PS51900"/>
    </source>
</evidence>
<dbReference type="InterPro" id="IPR013762">
    <property type="entry name" value="Integrase-like_cat_sf"/>
</dbReference>
<evidence type="ECO:0000256" key="6">
    <source>
        <dbReference type="PROSITE-ProRule" id="PRU01248"/>
    </source>
</evidence>
<dbReference type="Pfam" id="PF00589">
    <property type="entry name" value="Phage_integrase"/>
    <property type="match status" value="1"/>
</dbReference>
<dbReference type="InterPro" id="IPR002104">
    <property type="entry name" value="Integrase_catalytic"/>
</dbReference>
<dbReference type="PROSITE" id="PS51898">
    <property type="entry name" value="TYR_RECOMBINASE"/>
    <property type="match status" value="1"/>
</dbReference>
<dbReference type="InterPro" id="IPR004107">
    <property type="entry name" value="Integrase_SAM-like_N"/>
</dbReference>
<feature type="domain" description="Tyr recombinase" evidence="7">
    <location>
        <begin position="122"/>
        <end position="307"/>
    </location>
</feature>
<dbReference type="GO" id="GO:0006310">
    <property type="term" value="P:DNA recombination"/>
    <property type="evidence" value="ECO:0007669"/>
    <property type="project" value="UniProtKB-KW"/>
</dbReference>
<keyword evidence="4 6" id="KW-0238">DNA-binding</keyword>
<sequence length="336" mass="38785">MNTNSTDFAQLVTGFLTDFLPLQRNYSRNTVLSYKDALKLFAVFLTEYKKIRLTDFTMQSFDRVLIIEYLEWLRNRGCSVSTANQRLAAIKSFSEYAGVRCLEYLAPLQLVQGIKSQKAAMREIAFLSPDQIRELINYPDINTENGLRHRVILTLLYDSGCRVQELCDMAIRDIQTGDNPTVRLHGKGNKYRTVAIARNTAKLVSEYIKRQRRNISTDQPLVVNQRQAKLSRDGVNYIIRKYVHEIRSKDQSFPEIHAHGFRHSKAMHMLEAGINIVYIRDFLGHEDISTTMVYIRADNRLKTEAVNKLAPKVTGEAEFPDWTKDTDLMSFLNSFK</sequence>
<dbReference type="PANTHER" id="PTHR30349">
    <property type="entry name" value="PHAGE INTEGRASE-RELATED"/>
    <property type="match status" value="1"/>
</dbReference>
<dbReference type="KEGG" id="bpro:PMF13cell1_00367"/>
<dbReference type="PROSITE" id="PS51900">
    <property type="entry name" value="CB"/>
    <property type="match status" value="1"/>
</dbReference>
<comment type="function">
    <text evidence="1">Site-specific tyrosine recombinase, which acts by catalyzing the cutting and rejoining of the recombining DNA molecules.</text>
</comment>
<dbReference type="Gene3D" id="1.10.150.130">
    <property type="match status" value="1"/>
</dbReference>
<evidence type="ECO:0000256" key="1">
    <source>
        <dbReference type="ARBA" id="ARBA00003283"/>
    </source>
</evidence>
<evidence type="ECO:0000313" key="13">
    <source>
        <dbReference type="EMBL" id="QBE99288.1"/>
    </source>
</evidence>
<comment type="similarity">
    <text evidence="2">Belongs to the 'phage' integrase family.</text>
</comment>
<evidence type="ECO:0000313" key="11">
    <source>
        <dbReference type="EMBL" id="QBE95861.1"/>
    </source>
</evidence>
<reference evidence="11 14" key="1">
    <citation type="submission" date="2019-01" db="EMBL/GenBank/DDBJ databases">
        <title>PMF-metabolizing Aryl O-demethylase.</title>
        <authorList>
            <person name="Kim M."/>
        </authorList>
    </citation>
    <scope>NUCLEOTIDE SEQUENCE [LARGE SCALE GENOMIC DNA]</scope>
    <source>
        <strain evidence="11 14">PMF1</strain>
    </source>
</reference>
<dbReference type="RefSeq" id="WP_115622645.1">
    <property type="nucleotide sequence ID" value="NZ_CP035945.1"/>
</dbReference>
<dbReference type="EMBL" id="CP035945">
    <property type="protein sequence ID" value="QBE99288.1"/>
    <property type="molecule type" value="Genomic_DNA"/>
</dbReference>
<dbReference type="PANTHER" id="PTHR30349:SF41">
    <property type="entry name" value="INTEGRASE_RECOMBINASE PROTEIN MJ0367-RELATED"/>
    <property type="match status" value="1"/>
</dbReference>
<dbReference type="KEGG" id="bpro:PMF13cell1_04862"/>
<dbReference type="KEGG" id="bpro:PMF13cell1_01387"/>
<proteinExistence type="inferred from homology"/>
<evidence type="ECO:0000259" key="7">
    <source>
        <dbReference type="PROSITE" id="PS51898"/>
    </source>
</evidence>
<protein>
    <submittedName>
        <fullName evidence="11">Tyrosine recombinase XerC</fullName>
    </submittedName>
</protein>
<evidence type="ECO:0000256" key="2">
    <source>
        <dbReference type="ARBA" id="ARBA00008857"/>
    </source>
</evidence>
<dbReference type="InterPro" id="IPR050090">
    <property type="entry name" value="Tyrosine_recombinase_XerCD"/>
</dbReference>
<dbReference type="GO" id="GO:0015074">
    <property type="term" value="P:DNA integration"/>
    <property type="evidence" value="ECO:0007669"/>
    <property type="project" value="UniProtKB-KW"/>
</dbReference>
<dbReference type="EMBL" id="CP035945">
    <property type="protein sequence ID" value="QBE95861.1"/>
    <property type="molecule type" value="Genomic_DNA"/>
</dbReference>
<gene>
    <name evidence="11" type="primary">xerC_6</name>
    <name evidence="13" type="synonym">xerC_11</name>
    <name evidence="9" type="synonym">xerC_2</name>
    <name evidence="10" type="synonym">xerC_4</name>
    <name evidence="12" type="synonym">xerC_9</name>
    <name evidence="9" type="ORF">PMF13cell1_00137</name>
    <name evidence="10" type="ORF">PMF13cell1_00367</name>
    <name evidence="11" type="ORF">PMF13cell1_01387</name>
    <name evidence="12" type="ORF">PMF13cell1_02883</name>
    <name evidence="13" type="ORF">PMF13cell1_04862</name>
</gene>
<evidence type="ECO:0000313" key="12">
    <source>
        <dbReference type="EMBL" id="QBE97327.1"/>
    </source>
</evidence>
<dbReference type="EMBL" id="CP035945">
    <property type="protein sequence ID" value="QBE94644.1"/>
    <property type="molecule type" value="Genomic_DNA"/>
</dbReference>
<evidence type="ECO:0000256" key="3">
    <source>
        <dbReference type="ARBA" id="ARBA00022908"/>
    </source>
</evidence>
<dbReference type="InterPro" id="IPR010998">
    <property type="entry name" value="Integrase_recombinase_N"/>
</dbReference>
<evidence type="ECO:0000256" key="5">
    <source>
        <dbReference type="ARBA" id="ARBA00023172"/>
    </source>
</evidence>
<dbReference type="SUPFAM" id="SSF56349">
    <property type="entry name" value="DNA breaking-rejoining enzymes"/>
    <property type="match status" value="1"/>
</dbReference>
<evidence type="ECO:0000313" key="10">
    <source>
        <dbReference type="EMBL" id="QBE94874.1"/>
    </source>
</evidence>
<keyword evidence="5" id="KW-0233">DNA recombination</keyword>
<dbReference type="InterPro" id="IPR011010">
    <property type="entry name" value="DNA_brk_join_enz"/>
</dbReference>
<dbReference type="EMBL" id="CP035945">
    <property type="protein sequence ID" value="QBE94874.1"/>
    <property type="molecule type" value="Genomic_DNA"/>
</dbReference>
<accession>A0A4P6LU50</accession>
<dbReference type="KEGG" id="bpro:PMF13cell1_02883"/>
<dbReference type="GO" id="GO:0003677">
    <property type="term" value="F:DNA binding"/>
    <property type="evidence" value="ECO:0007669"/>
    <property type="project" value="UniProtKB-UniRule"/>
</dbReference>
<dbReference type="KEGG" id="bpro:PMF13cell1_00137"/>
<evidence type="ECO:0000313" key="9">
    <source>
        <dbReference type="EMBL" id="QBE94644.1"/>
    </source>
</evidence>
<dbReference type="EMBL" id="CP035945">
    <property type="protein sequence ID" value="QBE97327.1"/>
    <property type="molecule type" value="Genomic_DNA"/>
</dbReference>
<evidence type="ECO:0000256" key="4">
    <source>
        <dbReference type="ARBA" id="ARBA00023125"/>
    </source>
</evidence>
<dbReference type="AlphaFoldDB" id="A0A4P6LU50"/>
<dbReference type="Proteomes" id="UP000289794">
    <property type="component" value="Chromosome"/>
</dbReference>
<evidence type="ECO:0000313" key="14">
    <source>
        <dbReference type="Proteomes" id="UP000289794"/>
    </source>
</evidence>
<name>A0A4P6LU50_9FIRM</name>
<dbReference type="InterPro" id="IPR044068">
    <property type="entry name" value="CB"/>
</dbReference>
<feature type="domain" description="Core-binding (CB)" evidence="8">
    <location>
        <begin position="6"/>
        <end position="98"/>
    </location>
</feature>